<protein>
    <submittedName>
        <fullName evidence="2">Uncharacterized protein</fullName>
    </submittedName>
</protein>
<evidence type="ECO:0000313" key="3">
    <source>
        <dbReference type="Proteomes" id="UP000183685"/>
    </source>
</evidence>
<evidence type="ECO:0000256" key="1">
    <source>
        <dbReference type="SAM" id="Coils"/>
    </source>
</evidence>
<dbReference type="STRING" id="637679.GCA_001550055_01929"/>
<dbReference type="RefSeq" id="WP_068304341.1">
    <property type="nucleotide sequence ID" value="NZ_LRUA01000003.1"/>
</dbReference>
<keyword evidence="1" id="KW-0175">Coiled coil</keyword>
<name>A0A1G6ZS65_9PROT</name>
<proteinExistence type="predicted"/>
<dbReference type="AlphaFoldDB" id="A0A1G6ZS65"/>
<evidence type="ECO:0000313" key="2">
    <source>
        <dbReference type="EMBL" id="SDE05370.1"/>
    </source>
</evidence>
<accession>A0A1G6ZS65</accession>
<gene>
    <name evidence="2" type="ORF">SAMN04488071_1927</name>
</gene>
<sequence>MSQFAKPAEMIQKLFGSFFETTETLTRNAHHRKPRKVVDTSPEQNFEDAIKNLAQQRELVVAGNLHVLNTAKIKAKVGEKWPRLKSTIQMNVEKIIQDHLGPNDEMFNYKDLNYVIAFDELDEQEASKKLAHISKLIIQRIFGTDALLEGFELESTAAAIESEQLTGSGGNVSNLLGSIESLATPTRHNMQTIKAEGFETEAPGTPDETAMMDQIQALLDKIAQSVGELGQTGDMKGFEAVLESLQDQLNYAFFTSQEYLEKINNGQFQLSPESQAQQFLESLQQMSAQLNGQLHQVQEDMKDTSAEITTLKNGACIKESMIANANIVDLDPDEVEMFPSHPELLSEFGEDASFQYFPVWDVKLNVVNTYRCSVALTVGGVTRELRTMLPANCPNYMYERLDIITAQKALLDIKEAAASDIVCTFGITIRHSILQNPKTRSVLGDMFRRLSKAERQLLIIEITDVADNTWASRILENVGYLKPFCRAILVRLPRQFQGHSDLKAGGVYAIGYHLPDLAGTEASKFQELDRLVIQAERSGMVTFVSGVDHTSLAASAVGSGVRYIGGTAIGTPLDFPWGILPFELGSIYSRRMSS</sequence>
<reference evidence="2 3" key="1">
    <citation type="submission" date="2016-10" db="EMBL/GenBank/DDBJ databases">
        <authorList>
            <person name="de Groot N.N."/>
        </authorList>
    </citation>
    <scope>NUCLEOTIDE SEQUENCE [LARGE SCALE GENOMIC DNA]</scope>
    <source>
        <strain evidence="2 3">CGMCC 1.9109</strain>
    </source>
</reference>
<dbReference type="Proteomes" id="UP000183685">
    <property type="component" value="Unassembled WGS sequence"/>
</dbReference>
<dbReference type="EMBL" id="FNAK01000004">
    <property type="protein sequence ID" value="SDE05370.1"/>
    <property type="molecule type" value="Genomic_DNA"/>
</dbReference>
<keyword evidence="3" id="KW-1185">Reference proteome</keyword>
<organism evidence="2 3">
    <name type="scientific">Kordiimonas lacus</name>
    <dbReference type="NCBI Taxonomy" id="637679"/>
    <lineage>
        <taxon>Bacteria</taxon>
        <taxon>Pseudomonadati</taxon>
        <taxon>Pseudomonadota</taxon>
        <taxon>Alphaproteobacteria</taxon>
        <taxon>Kordiimonadales</taxon>
        <taxon>Kordiimonadaceae</taxon>
        <taxon>Kordiimonas</taxon>
    </lineage>
</organism>
<feature type="coiled-coil region" evidence="1">
    <location>
        <begin position="280"/>
        <end position="307"/>
    </location>
</feature>